<dbReference type="Proteomes" id="UP000069902">
    <property type="component" value="Chromosome cPNK"/>
</dbReference>
<reference evidence="3" key="1">
    <citation type="submission" date="2015-09" db="EMBL/GenBank/DDBJ databases">
        <authorList>
            <person name="Bertelli C."/>
        </authorList>
    </citation>
    <scope>NUCLEOTIDE SEQUENCE [LARGE SCALE GENOMIC DNA]</scope>
    <source>
        <strain evidence="3">KNic</strain>
    </source>
</reference>
<evidence type="ECO:0000313" key="2">
    <source>
        <dbReference type="EMBL" id="CUI17119.1"/>
    </source>
</evidence>
<keyword evidence="1" id="KW-1133">Transmembrane helix</keyword>
<keyword evidence="1" id="KW-0812">Transmembrane</keyword>
<feature type="transmembrane region" description="Helical" evidence="1">
    <location>
        <begin position="6"/>
        <end position="23"/>
    </location>
</feature>
<dbReference type="AlphaFoldDB" id="A0A0U5JFF0"/>
<accession>A0A0U5JFF0</accession>
<organism evidence="2 3">
    <name type="scientific">Candidatus Protochlamydia naegleriophila</name>
    <dbReference type="NCBI Taxonomy" id="389348"/>
    <lineage>
        <taxon>Bacteria</taxon>
        <taxon>Pseudomonadati</taxon>
        <taxon>Chlamydiota</taxon>
        <taxon>Chlamydiia</taxon>
        <taxon>Parachlamydiales</taxon>
        <taxon>Parachlamydiaceae</taxon>
        <taxon>Candidatus Protochlamydia</taxon>
    </lineage>
</organism>
<dbReference type="PATRIC" id="fig|389348.3.peg.1692"/>
<dbReference type="KEGG" id="pnl:PNK_1509"/>
<gene>
    <name evidence="2" type="ORF">PNK_1509</name>
</gene>
<dbReference type="EMBL" id="LN879502">
    <property type="protein sequence ID" value="CUI17119.1"/>
    <property type="molecule type" value="Genomic_DNA"/>
</dbReference>
<proteinExistence type="predicted"/>
<name>A0A0U5JFF0_9BACT</name>
<keyword evidence="3" id="KW-1185">Reference proteome</keyword>
<keyword evidence="1" id="KW-0472">Membrane</keyword>
<protein>
    <submittedName>
        <fullName evidence="2">Conserved putative membrane protein</fullName>
    </submittedName>
</protein>
<dbReference type="InParanoid" id="A0A0U5JFF0"/>
<sequence length="146" mass="16730">MTNRTLIYLTVLVLIGMATLFAMNMTSILTGKPEDQTYLKYNHVRGMAISHNQMLYTLNFKQQNDVIEILNRTVRVVGVKPGKRQRPNVDKIIVYQFNDQPDLVITPVAYVDNNLVFSAPAWNQDGFLMEISNGRLHQLLSQTYDP</sequence>
<dbReference type="STRING" id="389348.PNK_1509"/>
<evidence type="ECO:0000313" key="3">
    <source>
        <dbReference type="Proteomes" id="UP000069902"/>
    </source>
</evidence>
<evidence type="ECO:0000256" key="1">
    <source>
        <dbReference type="SAM" id="Phobius"/>
    </source>
</evidence>
<dbReference type="RefSeq" id="WP_032124274.1">
    <property type="nucleotide sequence ID" value="NZ_LN879502.1"/>
</dbReference>